<gene>
    <name evidence="2" type="ORF">KC01_LOCUS29180</name>
</gene>
<sequence>MDTDPNGRRYFLDRLPNRLFARPSLKALLGVHSGIGAAWCSFSVAALRTHQVSAARPKGEPPSSQDQLLETAAPATNHTTFCARRDAKGSTACDTQSKGPLGSQRHCGGHN</sequence>
<reference evidence="2 3" key="1">
    <citation type="submission" date="2024-04" db="EMBL/GenBank/DDBJ databases">
        <authorList>
            <person name="Waldvogel A.-M."/>
            <person name="Schoenle A."/>
        </authorList>
    </citation>
    <scope>NUCLEOTIDE SEQUENCE [LARGE SCALE GENOMIC DNA]</scope>
</reference>
<accession>A0AAV2LI39</accession>
<organism evidence="2 3">
    <name type="scientific">Knipowitschia caucasica</name>
    <name type="common">Caucasian dwarf goby</name>
    <name type="synonym">Pomatoschistus caucasicus</name>
    <dbReference type="NCBI Taxonomy" id="637954"/>
    <lineage>
        <taxon>Eukaryota</taxon>
        <taxon>Metazoa</taxon>
        <taxon>Chordata</taxon>
        <taxon>Craniata</taxon>
        <taxon>Vertebrata</taxon>
        <taxon>Euteleostomi</taxon>
        <taxon>Actinopterygii</taxon>
        <taxon>Neopterygii</taxon>
        <taxon>Teleostei</taxon>
        <taxon>Neoteleostei</taxon>
        <taxon>Acanthomorphata</taxon>
        <taxon>Gobiaria</taxon>
        <taxon>Gobiiformes</taxon>
        <taxon>Gobioidei</taxon>
        <taxon>Gobiidae</taxon>
        <taxon>Gobiinae</taxon>
        <taxon>Knipowitschia</taxon>
    </lineage>
</organism>
<name>A0AAV2LI39_KNICA</name>
<evidence type="ECO:0000256" key="1">
    <source>
        <dbReference type="SAM" id="MobiDB-lite"/>
    </source>
</evidence>
<dbReference type="Proteomes" id="UP001497482">
    <property type="component" value="Chromosome 3"/>
</dbReference>
<evidence type="ECO:0000313" key="3">
    <source>
        <dbReference type="Proteomes" id="UP001497482"/>
    </source>
</evidence>
<keyword evidence="3" id="KW-1185">Reference proteome</keyword>
<feature type="region of interest" description="Disordered" evidence="1">
    <location>
        <begin position="85"/>
        <end position="111"/>
    </location>
</feature>
<dbReference type="AlphaFoldDB" id="A0AAV2LI39"/>
<dbReference type="EMBL" id="OZ035825">
    <property type="protein sequence ID" value="CAL1601161.1"/>
    <property type="molecule type" value="Genomic_DNA"/>
</dbReference>
<protein>
    <submittedName>
        <fullName evidence="2">Uncharacterized protein</fullName>
    </submittedName>
</protein>
<proteinExistence type="predicted"/>
<evidence type="ECO:0000313" key="2">
    <source>
        <dbReference type="EMBL" id="CAL1601161.1"/>
    </source>
</evidence>